<reference evidence="3 4" key="1">
    <citation type="journal article" date="2016" name="Front. Microbiol.">
        <title>Comparative Genomic Analysis Reveals a Diverse Repertoire of Genes Involved in Prokaryote-Eukaryote Interactions within the Pseudovibrio Genus.</title>
        <authorList>
            <person name="Romano S."/>
            <person name="Fernandez-Guerra A."/>
            <person name="Reen F.J."/>
            <person name="Glockner F.O."/>
            <person name="Crowley S.P."/>
            <person name="O'Sullivan O."/>
            <person name="Cotter P.D."/>
            <person name="Adams C."/>
            <person name="Dobson A.D."/>
            <person name="O'Gara F."/>
        </authorList>
    </citation>
    <scope>NUCLEOTIDE SEQUENCE [LARGE SCALE GENOMIC DNA]</scope>
    <source>
        <strain evidence="3 4">Ad2</strain>
    </source>
</reference>
<protein>
    <recommendedName>
        <fullName evidence="5">DUF1674 domain-containing protein</fullName>
    </recommendedName>
</protein>
<sequence>MDTEKKSAVESFKAQEVDTSEQVDEKPKKRNFEDLPPAAQRALQEAEARRASIDANQKTMPKELDGRGGLDPARYNDWEVKGITSDF</sequence>
<feature type="compositionally biased region" description="Basic and acidic residues" evidence="2">
    <location>
        <begin position="1"/>
        <end position="16"/>
    </location>
</feature>
<proteinExistence type="inferred from homology"/>
<dbReference type="AlphaFoldDB" id="A0A165ZQH2"/>
<dbReference type="PATRIC" id="fig|989403.3.peg.1739"/>
<evidence type="ECO:0000256" key="2">
    <source>
        <dbReference type="SAM" id="MobiDB-lite"/>
    </source>
</evidence>
<name>A0A165ZQH2_9HYPH</name>
<organism evidence="3 4">
    <name type="scientific">Pseudovibrio axinellae</name>
    <dbReference type="NCBI Taxonomy" id="989403"/>
    <lineage>
        <taxon>Bacteria</taxon>
        <taxon>Pseudomonadati</taxon>
        <taxon>Pseudomonadota</taxon>
        <taxon>Alphaproteobacteria</taxon>
        <taxon>Hyphomicrobiales</taxon>
        <taxon>Stappiaceae</taxon>
        <taxon>Pseudovibrio</taxon>
    </lineage>
</organism>
<gene>
    <name evidence="3" type="ORF">PsAD2_01639</name>
</gene>
<comment type="similarity">
    <text evidence="1">Belongs to the SDHAF4 family.</text>
</comment>
<evidence type="ECO:0008006" key="5">
    <source>
        <dbReference type="Google" id="ProtNLM"/>
    </source>
</evidence>
<evidence type="ECO:0000313" key="4">
    <source>
        <dbReference type="Proteomes" id="UP000076577"/>
    </source>
</evidence>
<dbReference type="Proteomes" id="UP000076577">
    <property type="component" value="Unassembled WGS sequence"/>
</dbReference>
<keyword evidence="4" id="KW-1185">Reference proteome</keyword>
<comment type="caution">
    <text evidence="3">The sequence shown here is derived from an EMBL/GenBank/DDBJ whole genome shotgun (WGS) entry which is preliminary data.</text>
</comment>
<evidence type="ECO:0000313" key="3">
    <source>
        <dbReference type="EMBL" id="KZL20152.1"/>
    </source>
</evidence>
<accession>A0A165ZQH2</accession>
<dbReference type="EMBL" id="LMCB01000011">
    <property type="protein sequence ID" value="KZL20152.1"/>
    <property type="molecule type" value="Genomic_DNA"/>
</dbReference>
<feature type="compositionally biased region" description="Basic and acidic residues" evidence="2">
    <location>
        <begin position="60"/>
        <end position="75"/>
    </location>
</feature>
<dbReference type="OrthoDB" id="8481828at2"/>
<dbReference type="STRING" id="989403.SAMN05421798_102198"/>
<dbReference type="RefSeq" id="WP_068004732.1">
    <property type="nucleotide sequence ID" value="NZ_FOFM01000002.1"/>
</dbReference>
<dbReference type="InterPro" id="IPR012875">
    <property type="entry name" value="SDHF4"/>
</dbReference>
<feature type="region of interest" description="Disordered" evidence="2">
    <location>
        <begin position="1"/>
        <end position="75"/>
    </location>
</feature>
<dbReference type="Pfam" id="PF07896">
    <property type="entry name" value="DUF1674"/>
    <property type="match status" value="1"/>
</dbReference>
<feature type="compositionally biased region" description="Basic and acidic residues" evidence="2">
    <location>
        <begin position="23"/>
        <end position="33"/>
    </location>
</feature>
<evidence type="ECO:0000256" key="1">
    <source>
        <dbReference type="ARBA" id="ARBA00005701"/>
    </source>
</evidence>